<evidence type="ECO:0000313" key="2">
    <source>
        <dbReference type="Proteomes" id="UP000394068"/>
    </source>
</evidence>
<evidence type="ECO:0000313" key="1">
    <source>
        <dbReference type="EMBL" id="VTS31415.1"/>
    </source>
</evidence>
<dbReference type="Proteomes" id="UP000394068">
    <property type="component" value="Unassembled WGS sequence"/>
</dbReference>
<organism evidence="1 2">
    <name type="scientific">Streptococcus pseudoporcinus</name>
    <dbReference type="NCBI Taxonomy" id="361101"/>
    <lineage>
        <taxon>Bacteria</taxon>
        <taxon>Bacillati</taxon>
        <taxon>Bacillota</taxon>
        <taxon>Bacilli</taxon>
        <taxon>Lactobacillales</taxon>
        <taxon>Streptococcaceae</taxon>
        <taxon>Streptococcus</taxon>
    </lineage>
</organism>
<keyword evidence="1" id="KW-0808">Transferase</keyword>
<dbReference type="GO" id="GO:0004069">
    <property type="term" value="F:L-aspartate:2-oxoglutarate aminotransferase activity"/>
    <property type="evidence" value="ECO:0007669"/>
    <property type="project" value="UniProtKB-EC"/>
</dbReference>
<protein>
    <submittedName>
        <fullName evidence="1">Aspartate aminotransferase</fullName>
        <ecNumber evidence="1">2.6.1.1</ecNumber>
    </submittedName>
</protein>
<dbReference type="EC" id="2.6.1.1" evidence="1"/>
<accession>A0A4U9YW78</accession>
<keyword evidence="1" id="KW-0032">Aminotransferase</keyword>
<gene>
    <name evidence="1" type="ORF">NCTC5386_02172</name>
</gene>
<sequence length="31" mass="3385">MTKLSKRVLEMEESITLAAGARAKALKANRP</sequence>
<dbReference type="AlphaFoldDB" id="A0A4U9YW78"/>
<name>A0A4U9YW78_9STRE</name>
<dbReference type="EMBL" id="CABEHT010000002">
    <property type="protein sequence ID" value="VTS31415.1"/>
    <property type="molecule type" value="Genomic_DNA"/>
</dbReference>
<proteinExistence type="predicted"/>
<reference evidence="1 2" key="1">
    <citation type="submission" date="2019-05" db="EMBL/GenBank/DDBJ databases">
        <authorList>
            <consortium name="Pathogen Informatics"/>
        </authorList>
    </citation>
    <scope>NUCLEOTIDE SEQUENCE [LARGE SCALE GENOMIC DNA]</scope>
    <source>
        <strain evidence="1 2">NCTC5386</strain>
    </source>
</reference>